<protein>
    <submittedName>
        <fullName evidence="6">Putative metalloprotease</fullName>
    </submittedName>
</protein>
<accession>A0A841BLF5</accession>
<keyword evidence="2" id="KW-0812">Transmembrane</keyword>
<evidence type="ECO:0000256" key="1">
    <source>
        <dbReference type="ARBA" id="ARBA00004167"/>
    </source>
</evidence>
<organism evidence="6 7">
    <name type="scientific">Allocatelliglobosispora scoriae</name>
    <dbReference type="NCBI Taxonomy" id="643052"/>
    <lineage>
        <taxon>Bacteria</taxon>
        <taxon>Bacillati</taxon>
        <taxon>Actinomycetota</taxon>
        <taxon>Actinomycetes</taxon>
        <taxon>Micromonosporales</taxon>
        <taxon>Micromonosporaceae</taxon>
        <taxon>Allocatelliglobosispora</taxon>
    </lineage>
</organism>
<feature type="region of interest" description="Disordered" evidence="5">
    <location>
        <begin position="32"/>
        <end position="59"/>
    </location>
</feature>
<evidence type="ECO:0000313" key="7">
    <source>
        <dbReference type="Proteomes" id="UP000587527"/>
    </source>
</evidence>
<keyword evidence="4" id="KW-0472">Membrane</keyword>
<reference evidence="6 7" key="1">
    <citation type="submission" date="2020-08" db="EMBL/GenBank/DDBJ databases">
        <title>Sequencing the genomes of 1000 actinobacteria strains.</title>
        <authorList>
            <person name="Klenk H.-P."/>
        </authorList>
    </citation>
    <scope>NUCLEOTIDE SEQUENCE [LARGE SCALE GENOMIC DNA]</scope>
    <source>
        <strain evidence="6 7">DSM 45362</strain>
    </source>
</reference>
<evidence type="ECO:0000256" key="4">
    <source>
        <dbReference type="ARBA" id="ARBA00023136"/>
    </source>
</evidence>
<evidence type="ECO:0000256" key="5">
    <source>
        <dbReference type="SAM" id="MobiDB-lite"/>
    </source>
</evidence>
<feature type="compositionally biased region" description="Low complexity" evidence="5">
    <location>
        <begin position="36"/>
        <end position="51"/>
    </location>
</feature>
<comment type="subcellular location">
    <subcellularLocation>
        <location evidence="1">Membrane</location>
        <topology evidence="1">Single-pass membrane protein</topology>
    </subcellularLocation>
</comment>
<keyword evidence="7" id="KW-1185">Reference proteome</keyword>
<evidence type="ECO:0000313" key="6">
    <source>
        <dbReference type="EMBL" id="MBB5868198.1"/>
    </source>
</evidence>
<dbReference type="PANTHER" id="PTHR30168:SF0">
    <property type="entry name" value="INNER MEMBRANE PROTEIN"/>
    <property type="match status" value="1"/>
</dbReference>
<dbReference type="InterPro" id="IPR007343">
    <property type="entry name" value="Uncharacterised_pept_Zn_put"/>
</dbReference>
<evidence type="ECO:0000256" key="2">
    <source>
        <dbReference type="ARBA" id="ARBA00022692"/>
    </source>
</evidence>
<dbReference type="GO" id="GO:0016020">
    <property type="term" value="C:membrane"/>
    <property type="evidence" value="ECO:0007669"/>
    <property type="project" value="UniProtKB-SubCell"/>
</dbReference>
<dbReference type="GO" id="GO:0006508">
    <property type="term" value="P:proteolysis"/>
    <property type="evidence" value="ECO:0007669"/>
    <property type="project" value="UniProtKB-KW"/>
</dbReference>
<dbReference type="GO" id="GO:0008237">
    <property type="term" value="F:metallopeptidase activity"/>
    <property type="evidence" value="ECO:0007669"/>
    <property type="project" value="UniProtKB-KW"/>
</dbReference>
<dbReference type="EMBL" id="JACHMN010000002">
    <property type="protein sequence ID" value="MBB5868198.1"/>
    <property type="molecule type" value="Genomic_DNA"/>
</dbReference>
<dbReference type="SUPFAM" id="SSF55486">
    <property type="entry name" value="Metalloproteases ('zincins'), catalytic domain"/>
    <property type="match status" value="1"/>
</dbReference>
<evidence type="ECO:0000256" key="3">
    <source>
        <dbReference type="ARBA" id="ARBA00022989"/>
    </source>
</evidence>
<dbReference type="RefSeq" id="WP_184833950.1">
    <property type="nucleotide sequence ID" value="NZ_JACHMN010000002.1"/>
</dbReference>
<keyword evidence="3" id="KW-1133">Transmembrane helix</keyword>
<dbReference type="Proteomes" id="UP000587527">
    <property type="component" value="Unassembled WGS sequence"/>
</dbReference>
<keyword evidence="6" id="KW-0645">Protease</keyword>
<dbReference type="AlphaFoldDB" id="A0A841BLF5"/>
<sequence length="246" mass="26275">MTLDNRLTRILAGAAVVIVLAACVSVRDRGGRDGEAPPVASLPASPSASPSGEVDGTTTAEEFQRDLTGAMSVAEEYWKARFEDSGQPFEPISRLVPYRGAGRLACGSEPVPANNAAYCPAGDFIAYDSAWALKAFRQIGDAFVYYLLGHEYAHGIQNRLGITHRYTVEHELQADCMAGAYLGDTVRVNALRLDSGDLGELQAGLLAVADDPGQPWFAPESHGTGKQRTDAFFEGYDTGLKACDLS</sequence>
<keyword evidence="6" id="KW-0482">Metalloprotease</keyword>
<gene>
    <name evidence="6" type="ORF">F4553_001577</name>
</gene>
<name>A0A841BLF5_9ACTN</name>
<dbReference type="Pfam" id="PF04228">
    <property type="entry name" value="Zn_peptidase"/>
    <property type="match status" value="1"/>
</dbReference>
<proteinExistence type="predicted"/>
<keyword evidence="6" id="KW-0378">Hydrolase</keyword>
<dbReference type="PROSITE" id="PS51257">
    <property type="entry name" value="PROKAR_LIPOPROTEIN"/>
    <property type="match status" value="1"/>
</dbReference>
<comment type="caution">
    <text evidence="6">The sequence shown here is derived from an EMBL/GenBank/DDBJ whole genome shotgun (WGS) entry which is preliminary data.</text>
</comment>
<dbReference type="PANTHER" id="PTHR30168">
    <property type="entry name" value="PUTATIVE MEMBRANE PROTEIN YPFJ"/>
    <property type="match status" value="1"/>
</dbReference>